<evidence type="ECO:0000313" key="3">
    <source>
        <dbReference type="Proteomes" id="UP001163046"/>
    </source>
</evidence>
<keyword evidence="1" id="KW-0175">Coiled coil</keyword>
<sequence length="114" mass="13468">MRGAVQELNATKTEYGTALDREDKFLQDKRVVQHSVEKEPTEQKDLLEKDEELKRILDMPRSEMMKMISLRQEKEKLERKIRMKGLENKILKLRKELSQLELAKGDLELDTSPK</sequence>
<organism evidence="2 3">
    <name type="scientific">Desmophyllum pertusum</name>
    <dbReference type="NCBI Taxonomy" id="174260"/>
    <lineage>
        <taxon>Eukaryota</taxon>
        <taxon>Metazoa</taxon>
        <taxon>Cnidaria</taxon>
        <taxon>Anthozoa</taxon>
        <taxon>Hexacorallia</taxon>
        <taxon>Scleractinia</taxon>
        <taxon>Caryophylliina</taxon>
        <taxon>Caryophylliidae</taxon>
        <taxon>Desmophyllum</taxon>
    </lineage>
</organism>
<comment type="caution">
    <text evidence="2">The sequence shown here is derived from an EMBL/GenBank/DDBJ whole genome shotgun (WGS) entry which is preliminary data.</text>
</comment>
<dbReference type="AlphaFoldDB" id="A0A9W9ZSS7"/>
<evidence type="ECO:0000313" key="2">
    <source>
        <dbReference type="EMBL" id="KAJ7385299.1"/>
    </source>
</evidence>
<accession>A0A9W9ZSS7</accession>
<protein>
    <submittedName>
        <fullName evidence="2">Uncharacterized protein</fullName>
    </submittedName>
</protein>
<reference evidence="2" key="1">
    <citation type="submission" date="2023-01" db="EMBL/GenBank/DDBJ databases">
        <title>Genome assembly of the deep-sea coral Lophelia pertusa.</title>
        <authorList>
            <person name="Herrera S."/>
            <person name="Cordes E."/>
        </authorList>
    </citation>
    <scope>NUCLEOTIDE SEQUENCE</scope>
    <source>
        <strain evidence="2">USNM1676648</strain>
        <tissue evidence="2">Polyp</tissue>
    </source>
</reference>
<dbReference type="Proteomes" id="UP001163046">
    <property type="component" value="Unassembled WGS sequence"/>
</dbReference>
<keyword evidence="3" id="KW-1185">Reference proteome</keyword>
<evidence type="ECO:0000256" key="1">
    <source>
        <dbReference type="SAM" id="Coils"/>
    </source>
</evidence>
<gene>
    <name evidence="2" type="ORF">OS493_016373</name>
</gene>
<proteinExistence type="predicted"/>
<dbReference type="EMBL" id="MU825881">
    <property type="protein sequence ID" value="KAJ7385299.1"/>
    <property type="molecule type" value="Genomic_DNA"/>
</dbReference>
<feature type="coiled-coil region" evidence="1">
    <location>
        <begin position="67"/>
        <end position="110"/>
    </location>
</feature>
<name>A0A9W9ZSS7_9CNID</name>